<sequence>MTTTLGLDNKAFTINGQKTYQGASFRGQSLEGLMFNSRMIQAIFDDRNPETRAKWAYPDTGVWDADRNTAEFCAMLPIYRRHGLLAVTVGLQGGGSVYTKESFPNVDNTAFNADGTLRTDYFARLEKVIDTADAAGMVVIVNYFYFGQEKRFEDDAAMFAAATNATEWLLTKGYKNVMLDVKNEIQIGDGLLATGGVHRMINHIRDVSGSGLLIGTSTFPMPEINHLPDGKFYDAVDFLMPHGNNSEPDAWRRELEIFLADPRVQGKPVLCNEDSTFVENLDVSAELGVSWGYYDQGYGCGMRHGKVDWQLQDREARFEDLSGYQTLPINWGINTADKRAFFDRVKALSEGKAQ</sequence>
<evidence type="ECO:0008006" key="3">
    <source>
        <dbReference type="Google" id="ProtNLM"/>
    </source>
</evidence>
<comment type="caution">
    <text evidence="1">The sequence shown here is derived from an EMBL/GenBank/DDBJ whole genome shotgun (WGS) entry which is preliminary data.</text>
</comment>
<keyword evidence="2" id="KW-1185">Reference proteome</keyword>
<proteinExistence type="predicted"/>
<protein>
    <recommendedName>
        <fullName evidence="3">Glycoside hydrolase family 5 domain-containing protein</fullName>
    </recommendedName>
</protein>
<dbReference type="Gene3D" id="3.20.20.80">
    <property type="entry name" value="Glycosidases"/>
    <property type="match status" value="1"/>
</dbReference>
<reference evidence="1" key="2">
    <citation type="submission" date="2023-01" db="EMBL/GenBank/DDBJ databases">
        <title>Draft genome sequence of Devosia yakushimensis strain NBRC 103855.</title>
        <authorList>
            <person name="Sun Q."/>
            <person name="Mori K."/>
        </authorList>
    </citation>
    <scope>NUCLEOTIDE SEQUENCE</scope>
    <source>
        <strain evidence="1">NBRC 103855</strain>
    </source>
</reference>
<evidence type="ECO:0000313" key="2">
    <source>
        <dbReference type="Proteomes" id="UP001161406"/>
    </source>
</evidence>
<dbReference type="RefSeq" id="WP_284391195.1">
    <property type="nucleotide sequence ID" value="NZ_BSNG01000001.1"/>
</dbReference>
<evidence type="ECO:0000313" key="1">
    <source>
        <dbReference type="EMBL" id="GLQ10529.1"/>
    </source>
</evidence>
<dbReference type="SUPFAM" id="SSF51445">
    <property type="entry name" value="(Trans)glycosidases"/>
    <property type="match status" value="1"/>
</dbReference>
<organism evidence="1 2">
    <name type="scientific">Devosia yakushimensis</name>
    <dbReference type="NCBI Taxonomy" id="470028"/>
    <lineage>
        <taxon>Bacteria</taxon>
        <taxon>Pseudomonadati</taxon>
        <taxon>Pseudomonadota</taxon>
        <taxon>Alphaproteobacteria</taxon>
        <taxon>Hyphomicrobiales</taxon>
        <taxon>Devosiaceae</taxon>
        <taxon>Devosia</taxon>
    </lineage>
</organism>
<dbReference type="EMBL" id="BSNG01000001">
    <property type="protein sequence ID" value="GLQ10529.1"/>
    <property type="molecule type" value="Genomic_DNA"/>
</dbReference>
<dbReference type="InterPro" id="IPR017853">
    <property type="entry name" value="GH"/>
</dbReference>
<accession>A0ABQ5UFX8</accession>
<name>A0ABQ5UFX8_9HYPH</name>
<reference evidence="1" key="1">
    <citation type="journal article" date="2014" name="Int. J. Syst. Evol. Microbiol.">
        <title>Complete genome of a new Firmicutes species belonging to the dominant human colonic microbiota ('Ruminococcus bicirculans') reveals two chromosomes and a selective capacity to utilize plant glucans.</title>
        <authorList>
            <consortium name="NISC Comparative Sequencing Program"/>
            <person name="Wegmann U."/>
            <person name="Louis P."/>
            <person name="Goesmann A."/>
            <person name="Henrissat B."/>
            <person name="Duncan S.H."/>
            <person name="Flint H.J."/>
        </authorList>
    </citation>
    <scope>NUCLEOTIDE SEQUENCE</scope>
    <source>
        <strain evidence="1">NBRC 103855</strain>
    </source>
</reference>
<gene>
    <name evidence="1" type="ORF">GCM10007913_24610</name>
</gene>
<dbReference type="Proteomes" id="UP001161406">
    <property type="component" value="Unassembled WGS sequence"/>
</dbReference>